<dbReference type="InterPro" id="IPR016186">
    <property type="entry name" value="C-type_lectin-like/link_sf"/>
</dbReference>
<proteinExistence type="predicted"/>
<keyword evidence="4" id="KW-1185">Reference proteome</keyword>
<comment type="caution">
    <text evidence="3">The sequence shown here is derived from an EMBL/GenBank/DDBJ whole genome shotgun (WGS) entry which is preliminary data.</text>
</comment>
<dbReference type="SMART" id="SM00034">
    <property type="entry name" value="CLECT"/>
    <property type="match status" value="1"/>
</dbReference>
<dbReference type="OrthoDB" id="7747825at2759"/>
<name>A0A8S1CV51_9INSE</name>
<dbReference type="Pfam" id="PF00059">
    <property type="entry name" value="Lectin_C"/>
    <property type="match status" value="1"/>
</dbReference>
<dbReference type="SUPFAM" id="SSF56436">
    <property type="entry name" value="C-type lectin-like"/>
    <property type="match status" value="1"/>
</dbReference>
<feature type="domain" description="C-type lectin" evidence="2">
    <location>
        <begin position="30"/>
        <end position="146"/>
    </location>
</feature>
<feature type="signal peptide" evidence="1">
    <location>
        <begin position="1"/>
        <end position="21"/>
    </location>
</feature>
<dbReference type="AlphaFoldDB" id="A0A8S1CV51"/>
<dbReference type="PROSITE" id="PS50041">
    <property type="entry name" value="C_TYPE_LECTIN_2"/>
    <property type="match status" value="1"/>
</dbReference>
<feature type="chain" id="PRO_5035906575" description="C-type lectin domain-containing protein" evidence="1">
    <location>
        <begin position="22"/>
        <end position="164"/>
    </location>
</feature>
<sequence length="164" mass="18295">MATHPSTSWFVVVLLAVVANAESISELASPGGLTYSIISNEKLSWFDATSFCQSRGWEIASITVVEEFDYVDSQLIGRGIRNEMVWVGGTEIGNEDNYYWVVTSESVDLNKWDPAEVVNPAHKCLVMNKGFWRHNDCSVKGYFICLQPADVPETPKARSAVRRS</sequence>
<dbReference type="InterPro" id="IPR016187">
    <property type="entry name" value="CTDL_fold"/>
</dbReference>
<evidence type="ECO:0000256" key="1">
    <source>
        <dbReference type="SAM" id="SignalP"/>
    </source>
</evidence>
<dbReference type="InterPro" id="IPR001304">
    <property type="entry name" value="C-type_lectin-like"/>
</dbReference>
<evidence type="ECO:0000313" key="3">
    <source>
        <dbReference type="EMBL" id="CAB3373181.1"/>
    </source>
</evidence>
<dbReference type="Proteomes" id="UP000494165">
    <property type="component" value="Unassembled WGS sequence"/>
</dbReference>
<organism evidence="3 4">
    <name type="scientific">Cloeon dipterum</name>
    <dbReference type="NCBI Taxonomy" id="197152"/>
    <lineage>
        <taxon>Eukaryota</taxon>
        <taxon>Metazoa</taxon>
        <taxon>Ecdysozoa</taxon>
        <taxon>Arthropoda</taxon>
        <taxon>Hexapoda</taxon>
        <taxon>Insecta</taxon>
        <taxon>Pterygota</taxon>
        <taxon>Palaeoptera</taxon>
        <taxon>Ephemeroptera</taxon>
        <taxon>Pisciforma</taxon>
        <taxon>Baetidae</taxon>
        <taxon>Cloeon</taxon>
    </lineage>
</organism>
<evidence type="ECO:0000313" key="4">
    <source>
        <dbReference type="Proteomes" id="UP000494165"/>
    </source>
</evidence>
<dbReference type="CDD" id="cd00037">
    <property type="entry name" value="CLECT"/>
    <property type="match status" value="1"/>
</dbReference>
<dbReference type="EMBL" id="CADEPI010000082">
    <property type="protein sequence ID" value="CAB3373181.1"/>
    <property type="molecule type" value="Genomic_DNA"/>
</dbReference>
<protein>
    <recommendedName>
        <fullName evidence="2">C-type lectin domain-containing protein</fullName>
    </recommendedName>
</protein>
<evidence type="ECO:0000259" key="2">
    <source>
        <dbReference type="PROSITE" id="PS50041"/>
    </source>
</evidence>
<keyword evidence="1" id="KW-0732">Signal</keyword>
<accession>A0A8S1CV51</accession>
<gene>
    <name evidence="3" type="ORF">CLODIP_2_CD11008</name>
</gene>
<reference evidence="3 4" key="1">
    <citation type="submission" date="2020-04" db="EMBL/GenBank/DDBJ databases">
        <authorList>
            <person name="Alioto T."/>
            <person name="Alioto T."/>
            <person name="Gomez Garrido J."/>
        </authorList>
    </citation>
    <scope>NUCLEOTIDE SEQUENCE [LARGE SCALE GENOMIC DNA]</scope>
</reference>
<dbReference type="Gene3D" id="3.10.100.10">
    <property type="entry name" value="Mannose-Binding Protein A, subunit A"/>
    <property type="match status" value="1"/>
</dbReference>